<sequence>MNSLPEDVRGAIDTLPTKSAKIRALDERGYKRADIARLLEIRYQHVRNVLEADRMKAARKKTVSGEPGTTSPIRLEIENGRLVLPPQILAAMALDEDGQVSAAVQDGELRVISPRTAFRRAASIAARHKKPGERVVDTFLAERKAMWNEDA</sequence>
<gene>
    <name evidence="1" type="ORF">E0E05_10250</name>
</gene>
<dbReference type="OrthoDB" id="7161066at2"/>
<reference evidence="1 2" key="1">
    <citation type="journal article" date="2017" name="Int. J. Syst. Evol. Microbiol.">
        <title>Roseitalea porphyridii gen. nov., sp. nov., isolated from a red alga, and reclassification of Hoeflea suaedae Chung et al. 2013 as Pseudohoeflea suaedae gen. nov., comb. nov.</title>
        <authorList>
            <person name="Hyeon J.W."/>
            <person name="Jeong S.E."/>
            <person name="Baek K."/>
            <person name="Jeon C.O."/>
        </authorList>
    </citation>
    <scope>NUCLEOTIDE SEQUENCE [LARGE SCALE GENOMIC DNA]</scope>
    <source>
        <strain evidence="1 2">MA7-20</strain>
    </source>
</reference>
<organism evidence="1 2">
    <name type="scientific">Roseitalea porphyridii</name>
    <dbReference type="NCBI Taxonomy" id="1852022"/>
    <lineage>
        <taxon>Bacteria</taxon>
        <taxon>Pseudomonadati</taxon>
        <taxon>Pseudomonadota</taxon>
        <taxon>Alphaproteobacteria</taxon>
        <taxon>Hyphomicrobiales</taxon>
        <taxon>Ahrensiaceae</taxon>
        <taxon>Roseitalea</taxon>
    </lineage>
</organism>
<keyword evidence="2" id="KW-1185">Reference proteome</keyword>
<accession>A0A4P6V398</accession>
<name>A0A4P6V398_9HYPH</name>
<evidence type="ECO:0008006" key="3">
    <source>
        <dbReference type="Google" id="ProtNLM"/>
    </source>
</evidence>
<dbReference type="KEGG" id="rpod:E0E05_10250"/>
<evidence type="ECO:0000313" key="2">
    <source>
        <dbReference type="Proteomes" id="UP000293719"/>
    </source>
</evidence>
<evidence type="ECO:0000313" key="1">
    <source>
        <dbReference type="EMBL" id="QBK30940.1"/>
    </source>
</evidence>
<dbReference type="Proteomes" id="UP000293719">
    <property type="component" value="Chromosome"/>
</dbReference>
<dbReference type="AlphaFoldDB" id="A0A4P6V398"/>
<dbReference type="EMBL" id="CP036532">
    <property type="protein sequence ID" value="QBK30940.1"/>
    <property type="molecule type" value="Genomic_DNA"/>
</dbReference>
<proteinExistence type="predicted"/>
<dbReference type="RefSeq" id="WP_131616621.1">
    <property type="nucleotide sequence ID" value="NZ_CP036532.1"/>
</dbReference>
<dbReference type="GeneID" id="90767678"/>
<protein>
    <recommendedName>
        <fullName evidence="3">AbrB/MazE/SpoVT family DNA-binding domain-containing protein</fullName>
    </recommendedName>
</protein>